<dbReference type="InterPro" id="IPR056426">
    <property type="entry name" value="BTB_BTBDG"/>
</dbReference>
<evidence type="ECO:0000259" key="2">
    <source>
        <dbReference type="Pfam" id="PF21059"/>
    </source>
</evidence>
<evidence type="ECO:0000313" key="5">
    <source>
        <dbReference type="Proteomes" id="UP000001593"/>
    </source>
</evidence>
<dbReference type="InterPro" id="IPR042833">
    <property type="entry name" value="BTBD16"/>
</dbReference>
<dbReference type="PANTHER" id="PTHR46843:SF1">
    <property type="entry name" value="BTB_POZ DOMAIN-CONTAINING PROTEIN 16"/>
    <property type="match status" value="1"/>
</dbReference>
<dbReference type="PANTHER" id="PTHR46843">
    <property type="entry name" value="BTB/POZ DOMAIN-CONTAINING PROTEIN 16"/>
    <property type="match status" value="1"/>
</dbReference>
<reference evidence="4 5" key="1">
    <citation type="journal article" date="2007" name="Science">
        <title>Sea anemone genome reveals ancestral eumetazoan gene repertoire and genomic organization.</title>
        <authorList>
            <person name="Putnam N.H."/>
            <person name="Srivastava M."/>
            <person name="Hellsten U."/>
            <person name="Dirks B."/>
            <person name="Chapman J."/>
            <person name="Salamov A."/>
            <person name="Terry A."/>
            <person name="Shapiro H."/>
            <person name="Lindquist E."/>
            <person name="Kapitonov V.V."/>
            <person name="Jurka J."/>
            <person name="Genikhovich G."/>
            <person name="Grigoriev I.V."/>
            <person name="Lucas S.M."/>
            <person name="Steele R.E."/>
            <person name="Finnerty J.R."/>
            <person name="Technau U."/>
            <person name="Martindale M.Q."/>
            <person name="Rokhsar D.S."/>
        </authorList>
    </citation>
    <scope>NUCLEOTIDE SEQUENCE [LARGE SCALE GENOMIC DNA]</scope>
    <source>
        <strain evidence="5">CH2 X CH6</strain>
    </source>
</reference>
<proteinExistence type="predicted"/>
<dbReference type="PhylomeDB" id="A7S0N3"/>
<dbReference type="AlphaFoldDB" id="A7S0N3"/>
<dbReference type="HOGENOM" id="CLU_025904_0_0_1"/>
<dbReference type="InParanoid" id="A7S0N3"/>
<dbReference type="Gene3D" id="3.30.710.10">
    <property type="entry name" value="Potassium Channel Kv1.1, Chain A"/>
    <property type="match status" value="1"/>
</dbReference>
<dbReference type="Proteomes" id="UP000001593">
    <property type="component" value="Unassembled WGS sequence"/>
</dbReference>
<evidence type="ECO:0000313" key="4">
    <source>
        <dbReference type="EMBL" id="EDO42768.1"/>
    </source>
</evidence>
<name>A7S0N3_NEMVE</name>
<dbReference type="OMA" id="RHTDLEF"/>
<dbReference type="InterPro" id="IPR011333">
    <property type="entry name" value="SKP1/BTB/POZ_sf"/>
</dbReference>
<evidence type="ECO:0000256" key="1">
    <source>
        <dbReference type="ARBA" id="ARBA00016271"/>
    </source>
</evidence>
<accession>A7S0N3</accession>
<dbReference type="Pfam" id="PF23998">
    <property type="entry name" value="BTB_BTBDG"/>
    <property type="match status" value="1"/>
</dbReference>
<dbReference type="STRING" id="45351.A7S0N3"/>
<evidence type="ECO:0000259" key="3">
    <source>
        <dbReference type="Pfam" id="PF23998"/>
    </source>
</evidence>
<gene>
    <name evidence="4" type="ORF">NEMVEDRAFT_v1g164988</name>
</gene>
<dbReference type="CDD" id="cd18492">
    <property type="entry name" value="BACK_BTBD16"/>
    <property type="match status" value="1"/>
</dbReference>
<dbReference type="eggNOG" id="KOG4682">
    <property type="taxonomic scope" value="Eukaryota"/>
</dbReference>
<sequence length="625" mass="70643">MFHRFLVEAPFTALQGVVADARDPPKPPRLPRSRNRIQVGSTNRWRLPSSLGSDLLGSNQALRAATSSYNDTIMGVMTADSPMSTCNHGQSLISVKTQPALLHSNSKGLQEKDVSLPTPKQMKQIEHHKNFVPPGKRSPTPMEMFLYRSQTANAYKTPDVILHALDTTWELHKPYLQKSSLLSAMLRRADLNSMQNIDEEEEEGQRLVPAFFRGCLFTGGQGVDLQALKSAECEALGSPPTKSDLTLCRSSSSFLDKVLTLKLRIKDPLITKQTFARTLAAMYETEAEMRVEEADVVGVLAAAHFLGFASLERVCGQVMLNAIASWSVCAFHATGSKYKQIAVVDACERWLELNLVPQLSVQIYLSHLPQELLEKTLKSTRLFTWNEYSLYKLLCYWIFLQQHPNLQIMPSWGTVVTWFMSLPKTSSFLEREEGYGYISLFRAVRIDGITDSSQLDEVLKMNVIPQSWLLRVYSQHYHALQGGGDMSLMTRFDQGAVRIGFVIEQPLRLHSEIISLHGFYFEVKAVKSETGVPDYSFFIQILKPNDPVLSFKACERQTFSMRQDREVRFCFRFQWVDGDELKQPPTGPQSQVFGFNGKMRRSESFTVDAVIVPLFVTVLLMFPPS</sequence>
<dbReference type="EMBL" id="DS469561">
    <property type="protein sequence ID" value="EDO42768.1"/>
    <property type="molecule type" value="Genomic_DNA"/>
</dbReference>
<dbReference type="InterPro" id="IPR048859">
    <property type="entry name" value="BTBD16_C"/>
</dbReference>
<feature type="domain" description="BTBDG BTB/POZ" evidence="3">
    <location>
        <begin position="257"/>
        <end position="319"/>
    </location>
</feature>
<organism evidence="4 5">
    <name type="scientific">Nematostella vectensis</name>
    <name type="common">Starlet sea anemone</name>
    <dbReference type="NCBI Taxonomy" id="45351"/>
    <lineage>
        <taxon>Eukaryota</taxon>
        <taxon>Metazoa</taxon>
        <taxon>Cnidaria</taxon>
        <taxon>Anthozoa</taxon>
        <taxon>Hexacorallia</taxon>
        <taxon>Actiniaria</taxon>
        <taxon>Edwardsiidae</taxon>
        <taxon>Nematostella</taxon>
    </lineage>
</organism>
<feature type="domain" description="BTB/POZ" evidence="2">
    <location>
        <begin position="497"/>
        <end position="603"/>
    </location>
</feature>
<keyword evidence="5" id="KW-1185">Reference proteome</keyword>
<dbReference type="Pfam" id="PF21059">
    <property type="entry name" value="BTBD16_C"/>
    <property type="match status" value="1"/>
</dbReference>
<protein>
    <recommendedName>
        <fullName evidence="1">BTB/POZ domain-containing protein 16</fullName>
    </recommendedName>
</protein>